<reference evidence="3 4" key="1">
    <citation type="submission" date="2024-06" db="EMBL/GenBank/DDBJ databases">
        <authorList>
            <person name="Bataeva Y.V."/>
            <person name="Grigorian L.N."/>
            <person name="Solomentsev V.I."/>
        </authorList>
    </citation>
    <scope>NUCLEOTIDE SEQUENCE [LARGE SCALE GENOMIC DNA]</scope>
    <source>
        <strain evidence="4">SCPM-O-B-12605 (RCAM04882)</strain>
    </source>
</reference>
<keyword evidence="2" id="KW-1133">Transmembrane helix</keyword>
<evidence type="ECO:0000313" key="4">
    <source>
        <dbReference type="Proteomes" id="UP001432401"/>
    </source>
</evidence>
<gene>
    <name evidence="3" type="ORF">ABUK86_14245</name>
</gene>
<accession>A0ABV1ZV59</accession>
<evidence type="ECO:0000313" key="3">
    <source>
        <dbReference type="EMBL" id="MES0834938.1"/>
    </source>
</evidence>
<name>A0ABV1ZV59_9ACTN</name>
<dbReference type="RefSeq" id="WP_352984048.1">
    <property type="nucleotide sequence ID" value="NZ_JBEQNA010000009.1"/>
</dbReference>
<feature type="region of interest" description="Disordered" evidence="1">
    <location>
        <begin position="1"/>
        <end position="21"/>
    </location>
</feature>
<feature type="region of interest" description="Disordered" evidence="1">
    <location>
        <begin position="178"/>
        <end position="208"/>
    </location>
</feature>
<feature type="transmembrane region" description="Helical" evidence="2">
    <location>
        <begin position="98"/>
        <end position="119"/>
    </location>
</feature>
<evidence type="ECO:0000256" key="2">
    <source>
        <dbReference type="SAM" id="Phobius"/>
    </source>
</evidence>
<feature type="compositionally biased region" description="Basic and acidic residues" evidence="1">
    <location>
        <begin position="193"/>
        <end position="208"/>
    </location>
</feature>
<proteinExistence type="predicted"/>
<feature type="transmembrane region" description="Helical" evidence="2">
    <location>
        <begin position="61"/>
        <end position="86"/>
    </location>
</feature>
<dbReference type="Proteomes" id="UP001432401">
    <property type="component" value="Unassembled WGS sequence"/>
</dbReference>
<evidence type="ECO:0000256" key="1">
    <source>
        <dbReference type="SAM" id="MobiDB-lite"/>
    </source>
</evidence>
<dbReference type="EMBL" id="JBEQNB010000007">
    <property type="protein sequence ID" value="MES0834938.1"/>
    <property type="molecule type" value="Genomic_DNA"/>
</dbReference>
<feature type="transmembrane region" description="Helical" evidence="2">
    <location>
        <begin position="29"/>
        <end position="55"/>
    </location>
</feature>
<sequence>MTAPRPGPADPTRGPGGPAGPPLPAGSSAVLLVCAVLYPPAATGVLLVVGAFALFTATTGAAASAAWAGAGIAGLAAAHAALYAVLRGTGLPRPGATAVLLTASVALALAQTALMYPWFGVGPAWGPPLAAAAQGAAAALVLVSVRGRAVAWAAAALCAVALLRLPVAWAPEPAVPRAEAAHHEPAAVGLPHGDPRERAEQPRIHHHE</sequence>
<organism evidence="3 4">
    <name type="scientific">Nocardiopsis tropica</name>
    <dbReference type="NCBI Taxonomy" id="109330"/>
    <lineage>
        <taxon>Bacteria</taxon>
        <taxon>Bacillati</taxon>
        <taxon>Actinomycetota</taxon>
        <taxon>Actinomycetes</taxon>
        <taxon>Streptosporangiales</taxon>
        <taxon>Nocardiopsidaceae</taxon>
        <taxon>Nocardiopsis</taxon>
    </lineage>
</organism>
<keyword evidence="2" id="KW-0812">Transmembrane</keyword>
<keyword evidence="2" id="KW-0472">Membrane</keyword>
<keyword evidence="4" id="KW-1185">Reference proteome</keyword>
<feature type="transmembrane region" description="Helical" evidence="2">
    <location>
        <begin position="125"/>
        <end position="143"/>
    </location>
</feature>
<comment type="caution">
    <text evidence="3">The sequence shown here is derived from an EMBL/GenBank/DDBJ whole genome shotgun (WGS) entry which is preliminary data.</text>
</comment>
<protein>
    <recommendedName>
        <fullName evidence="5">Integral membrane protein</fullName>
    </recommendedName>
</protein>
<evidence type="ECO:0008006" key="5">
    <source>
        <dbReference type="Google" id="ProtNLM"/>
    </source>
</evidence>